<keyword evidence="5 6" id="KW-0472">Membrane</keyword>
<evidence type="ECO:0000256" key="3">
    <source>
        <dbReference type="ARBA" id="ARBA00022692"/>
    </source>
</evidence>
<protein>
    <recommendedName>
        <fullName evidence="6">GDT1 family protein</fullName>
    </recommendedName>
</protein>
<evidence type="ECO:0000256" key="6">
    <source>
        <dbReference type="RuleBase" id="RU365102"/>
    </source>
</evidence>
<dbReference type="InterPro" id="IPR001727">
    <property type="entry name" value="GDT1-like"/>
</dbReference>
<dbReference type="PANTHER" id="PTHR12608:SF1">
    <property type="entry name" value="TRANSMEMBRANE PROTEIN 165"/>
    <property type="match status" value="1"/>
</dbReference>
<comment type="similarity">
    <text evidence="2 6">Belongs to the GDT1 family.</text>
</comment>
<comment type="subcellular location">
    <subcellularLocation>
        <location evidence="1 6">Membrane</location>
        <topology evidence="1 6">Multi-pass membrane protein</topology>
    </subcellularLocation>
</comment>
<evidence type="ECO:0000313" key="9">
    <source>
        <dbReference type="Proteomes" id="UP001595767"/>
    </source>
</evidence>
<evidence type="ECO:0000256" key="1">
    <source>
        <dbReference type="ARBA" id="ARBA00004141"/>
    </source>
</evidence>
<name>A0ABV8KZS4_9NOCA</name>
<dbReference type="PANTHER" id="PTHR12608">
    <property type="entry name" value="TRANSMEMBRANE PROTEIN HTP-1 RELATED"/>
    <property type="match status" value="1"/>
</dbReference>
<organism evidence="8 9">
    <name type="scientific">Nocardia rhizosphaerae</name>
    <dbReference type="NCBI Taxonomy" id="1691571"/>
    <lineage>
        <taxon>Bacteria</taxon>
        <taxon>Bacillati</taxon>
        <taxon>Actinomycetota</taxon>
        <taxon>Actinomycetes</taxon>
        <taxon>Mycobacteriales</taxon>
        <taxon>Nocardiaceae</taxon>
        <taxon>Nocardia</taxon>
    </lineage>
</organism>
<keyword evidence="4 6" id="KW-1133">Transmembrane helix</keyword>
<reference evidence="9" key="1">
    <citation type="journal article" date="2019" name="Int. J. Syst. Evol. Microbiol.">
        <title>The Global Catalogue of Microorganisms (GCM) 10K type strain sequencing project: providing services to taxonomists for standard genome sequencing and annotation.</title>
        <authorList>
            <consortium name="The Broad Institute Genomics Platform"/>
            <consortium name="The Broad Institute Genome Sequencing Center for Infectious Disease"/>
            <person name="Wu L."/>
            <person name="Ma J."/>
        </authorList>
    </citation>
    <scope>NUCLEOTIDE SEQUENCE [LARGE SCALE GENOMIC DNA]</scope>
    <source>
        <strain evidence="9">CGMCC 4.7204</strain>
    </source>
</reference>
<dbReference type="Pfam" id="PF01169">
    <property type="entry name" value="GDT1"/>
    <property type="match status" value="2"/>
</dbReference>
<feature type="transmembrane region" description="Helical" evidence="6">
    <location>
        <begin position="168"/>
        <end position="190"/>
    </location>
</feature>
<feature type="transmembrane region" description="Helical" evidence="6">
    <location>
        <begin position="136"/>
        <end position="156"/>
    </location>
</feature>
<feature type="transmembrane region" description="Helical" evidence="6">
    <location>
        <begin position="63"/>
        <end position="84"/>
    </location>
</feature>
<sequence length="277" mass="28113">MIATILLSFGVIFLAELGDKSQLMALTFALRYRWWVVLIGISAASVAVNLIAAGVGHFLGTALPANAIAVVTALTLLAVGLWTLRDALGPVEETTETPAPSTRNAFLVVISAFMLAELGDRTMFAAAALASNNGWLAVWIGATAGMVAAGGLAIAVGKLAGKHLPERGIAFTSGLLFLFFAAQTTLTAFAPRLSGPATIGLALLAPVLVTVVIGGWRATRARLRSPGARGSAHDPAAHDPASTGGRLAAAVATGSPAPHGRDSSAPELGSTPPKALP</sequence>
<feature type="region of interest" description="Disordered" evidence="7">
    <location>
        <begin position="225"/>
        <end position="277"/>
    </location>
</feature>
<evidence type="ECO:0000256" key="7">
    <source>
        <dbReference type="SAM" id="MobiDB-lite"/>
    </source>
</evidence>
<evidence type="ECO:0000256" key="4">
    <source>
        <dbReference type="ARBA" id="ARBA00022989"/>
    </source>
</evidence>
<keyword evidence="3 6" id="KW-0812">Transmembrane</keyword>
<comment type="caution">
    <text evidence="8">The sequence shown here is derived from an EMBL/GenBank/DDBJ whole genome shotgun (WGS) entry which is preliminary data.</text>
</comment>
<proteinExistence type="inferred from homology"/>
<evidence type="ECO:0000256" key="5">
    <source>
        <dbReference type="ARBA" id="ARBA00023136"/>
    </source>
</evidence>
<gene>
    <name evidence="8" type="ORF">ACFOW8_03645</name>
</gene>
<evidence type="ECO:0000256" key="2">
    <source>
        <dbReference type="ARBA" id="ARBA00009190"/>
    </source>
</evidence>
<feature type="transmembrane region" description="Helical" evidence="6">
    <location>
        <begin position="196"/>
        <end position="216"/>
    </location>
</feature>
<accession>A0ABV8KZS4</accession>
<keyword evidence="9" id="KW-1185">Reference proteome</keyword>
<evidence type="ECO:0000313" key="8">
    <source>
        <dbReference type="EMBL" id="MFC4124020.1"/>
    </source>
</evidence>
<feature type="transmembrane region" description="Helical" evidence="6">
    <location>
        <begin position="34"/>
        <end position="56"/>
    </location>
</feature>
<dbReference type="EMBL" id="JBHSBA010000003">
    <property type="protein sequence ID" value="MFC4124020.1"/>
    <property type="molecule type" value="Genomic_DNA"/>
</dbReference>
<dbReference type="RefSeq" id="WP_378545383.1">
    <property type="nucleotide sequence ID" value="NZ_JBHSBA010000003.1"/>
</dbReference>
<dbReference type="Proteomes" id="UP001595767">
    <property type="component" value="Unassembled WGS sequence"/>
</dbReference>